<comment type="catalytic activity">
    <reaction evidence="16">
        <text>UDP-N-acetyl-alpha-D-muramate + NADP(+) = UDP-N-acetyl-3-O-(1-carboxyvinyl)-alpha-D-glucosamine + NADPH + H(+)</text>
        <dbReference type="Rhea" id="RHEA:12248"/>
        <dbReference type="ChEBI" id="CHEBI:15378"/>
        <dbReference type="ChEBI" id="CHEBI:57783"/>
        <dbReference type="ChEBI" id="CHEBI:58349"/>
        <dbReference type="ChEBI" id="CHEBI:68483"/>
        <dbReference type="ChEBI" id="CHEBI:70757"/>
        <dbReference type="EC" id="1.3.1.98"/>
    </reaction>
</comment>
<evidence type="ECO:0000256" key="16">
    <source>
        <dbReference type="ARBA" id="ARBA00048914"/>
    </source>
</evidence>
<evidence type="ECO:0000256" key="15">
    <source>
        <dbReference type="ARBA" id="ARBA00023316"/>
    </source>
</evidence>
<keyword evidence="14" id="KW-0131">Cell cycle</keyword>
<gene>
    <name evidence="18" type="ORF">CPAV1605_1613</name>
</gene>
<dbReference type="AlphaFoldDB" id="A0A5E8CLK4"/>
<dbReference type="EC" id="1.3.1.98" evidence="5"/>
<proteinExistence type="inferred from homology"/>
<dbReference type="PANTHER" id="PTHR21071">
    <property type="entry name" value="UDP-N-ACETYLENOLPYRUVOYLGLUCOSAMINE REDUCTASE"/>
    <property type="match status" value="1"/>
</dbReference>
<keyword evidence="11" id="KW-0133">Cell shape</keyword>
<evidence type="ECO:0000256" key="1">
    <source>
        <dbReference type="ARBA" id="ARBA00001974"/>
    </source>
</evidence>
<keyword evidence="15" id="KW-0961">Cell wall biogenesis/degradation</keyword>
<dbReference type="EMBL" id="CABVLZ010000014">
    <property type="protein sequence ID" value="VVU95824.1"/>
    <property type="molecule type" value="Genomic_DNA"/>
</dbReference>
<sequence length="296" mass="34683">MNLKKYNWFKIDAICHSYYEINNVKELEEIVIKAQQMNLKIFILGDGSNVLLNENLNNYIVIKLINKDIFYIEYKDHYMMSVDAGYQIDELVKFGIKLNIPQIVNFSGIPGTIGGATVMNIHYKNFFLSDFIDQITVFDTIKKEILTFNSDEIKFTYKHNFLKEKPNYIVISIFLKFKKENNVENLNITRKKILEARNKRYPSNNTCGCFFYNLDNLNGKQKSTGYQIEKANIESQYKFTNVFLHSTHKNMFVTNNKCSSSEIISLANFIKKTIKKELGYTLIPECRFIGFKDEEN</sequence>
<dbReference type="SUPFAM" id="SSF56194">
    <property type="entry name" value="Uridine diphospho-N-Acetylenolpyruvylglucosamine reductase, MurB, C-terminal domain"/>
    <property type="match status" value="1"/>
</dbReference>
<dbReference type="SUPFAM" id="SSF56176">
    <property type="entry name" value="FAD-binding/transporter-associated domain-like"/>
    <property type="match status" value="1"/>
</dbReference>
<evidence type="ECO:0000256" key="12">
    <source>
        <dbReference type="ARBA" id="ARBA00022984"/>
    </source>
</evidence>
<accession>A0A5E8CLK4</accession>
<evidence type="ECO:0000256" key="7">
    <source>
        <dbReference type="ARBA" id="ARBA00022618"/>
    </source>
</evidence>
<keyword evidence="9" id="KW-0274">FAD</keyword>
<dbReference type="InterPro" id="IPR003170">
    <property type="entry name" value="MurB"/>
</dbReference>
<evidence type="ECO:0000256" key="9">
    <source>
        <dbReference type="ARBA" id="ARBA00022827"/>
    </source>
</evidence>
<dbReference type="PANTHER" id="PTHR21071:SF4">
    <property type="entry name" value="UDP-N-ACETYLENOLPYRUVOYLGLUCOSAMINE REDUCTASE"/>
    <property type="match status" value="1"/>
</dbReference>
<dbReference type="GO" id="GO:0051301">
    <property type="term" value="P:cell division"/>
    <property type="evidence" value="ECO:0007669"/>
    <property type="project" value="UniProtKB-KW"/>
</dbReference>
<dbReference type="GO" id="GO:0009252">
    <property type="term" value="P:peptidoglycan biosynthetic process"/>
    <property type="evidence" value="ECO:0007669"/>
    <property type="project" value="UniProtKB-UniPathway"/>
</dbReference>
<keyword evidence="8" id="KW-0285">Flavoprotein</keyword>
<dbReference type="InterPro" id="IPR016166">
    <property type="entry name" value="FAD-bd_PCMH"/>
</dbReference>
<dbReference type="Gene3D" id="3.30.43.10">
    <property type="entry name" value="Uridine Diphospho-n-acetylenolpyruvylglucosamine Reductase, domain 2"/>
    <property type="match status" value="1"/>
</dbReference>
<evidence type="ECO:0000256" key="6">
    <source>
        <dbReference type="ARBA" id="ARBA00022490"/>
    </source>
</evidence>
<evidence type="ECO:0000313" key="18">
    <source>
        <dbReference type="EMBL" id="VVU95824.1"/>
    </source>
</evidence>
<reference evidence="18" key="1">
    <citation type="submission" date="2019-09" db="EMBL/GenBank/DDBJ databases">
        <authorList>
            <person name="Needham M D."/>
        </authorList>
    </citation>
    <scope>NUCLEOTIDE SEQUENCE</scope>
</reference>
<dbReference type="InterPro" id="IPR016167">
    <property type="entry name" value="FAD-bd_PCMH_sub1"/>
</dbReference>
<dbReference type="GO" id="GO:0071555">
    <property type="term" value="P:cell wall organization"/>
    <property type="evidence" value="ECO:0007669"/>
    <property type="project" value="UniProtKB-KW"/>
</dbReference>
<dbReference type="InterPro" id="IPR006094">
    <property type="entry name" value="Oxid_FAD_bind_N"/>
</dbReference>
<evidence type="ECO:0000256" key="11">
    <source>
        <dbReference type="ARBA" id="ARBA00022960"/>
    </source>
</evidence>
<dbReference type="Gene3D" id="3.30.465.10">
    <property type="match status" value="1"/>
</dbReference>
<dbReference type="InterPro" id="IPR011601">
    <property type="entry name" value="MurB_C"/>
</dbReference>
<dbReference type="GO" id="GO:0008360">
    <property type="term" value="P:regulation of cell shape"/>
    <property type="evidence" value="ECO:0007669"/>
    <property type="project" value="UniProtKB-KW"/>
</dbReference>
<dbReference type="InterPro" id="IPR036318">
    <property type="entry name" value="FAD-bd_PCMH-like_sf"/>
</dbReference>
<evidence type="ECO:0000256" key="4">
    <source>
        <dbReference type="ARBA" id="ARBA00004752"/>
    </source>
</evidence>
<evidence type="ECO:0000256" key="3">
    <source>
        <dbReference type="ARBA" id="ARBA00004496"/>
    </source>
</evidence>
<comment type="cofactor">
    <cofactor evidence="1">
        <name>FAD</name>
        <dbReference type="ChEBI" id="CHEBI:57692"/>
    </cofactor>
</comment>
<dbReference type="InterPro" id="IPR016169">
    <property type="entry name" value="FAD-bd_PCMH_sub2"/>
</dbReference>
<dbReference type="GO" id="GO:0071949">
    <property type="term" value="F:FAD binding"/>
    <property type="evidence" value="ECO:0007669"/>
    <property type="project" value="InterPro"/>
</dbReference>
<keyword evidence="13" id="KW-0560">Oxidoreductase</keyword>
<dbReference type="HAMAP" id="MF_00037">
    <property type="entry name" value="MurB"/>
    <property type="match status" value="1"/>
</dbReference>
<evidence type="ECO:0000256" key="13">
    <source>
        <dbReference type="ARBA" id="ARBA00023002"/>
    </source>
</evidence>
<evidence type="ECO:0000259" key="17">
    <source>
        <dbReference type="PROSITE" id="PS51387"/>
    </source>
</evidence>
<comment type="pathway">
    <text evidence="4">Cell wall biogenesis; peptidoglycan biosynthesis.</text>
</comment>
<comment type="function">
    <text evidence="2">Cell wall formation.</text>
</comment>
<dbReference type="Pfam" id="PF02873">
    <property type="entry name" value="MurB_C"/>
    <property type="match status" value="1"/>
</dbReference>
<keyword evidence="10" id="KW-0521">NADP</keyword>
<evidence type="ECO:0000256" key="8">
    <source>
        <dbReference type="ARBA" id="ARBA00022630"/>
    </source>
</evidence>
<dbReference type="GO" id="GO:0008762">
    <property type="term" value="F:UDP-N-acetylmuramate dehydrogenase activity"/>
    <property type="evidence" value="ECO:0007669"/>
    <property type="project" value="UniProtKB-EC"/>
</dbReference>
<dbReference type="InterPro" id="IPR036635">
    <property type="entry name" value="MurB_C_sf"/>
</dbReference>
<dbReference type="UniPathway" id="UPA00219"/>
<dbReference type="Pfam" id="PF01565">
    <property type="entry name" value="FAD_binding_4"/>
    <property type="match status" value="1"/>
</dbReference>
<keyword evidence="7" id="KW-0132">Cell division</keyword>
<feature type="domain" description="FAD-binding PCMH-type" evidence="17">
    <location>
        <begin position="11"/>
        <end position="180"/>
    </location>
</feature>
<dbReference type="Gene3D" id="3.90.78.10">
    <property type="entry name" value="UDP-N-acetylenolpyruvoylglucosamine reductase, C-terminal domain"/>
    <property type="match status" value="1"/>
</dbReference>
<protein>
    <recommendedName>
        <fullName evidence="5">UDP-N-acetylmuramate dehydrogenase</fullName>
        <ecNumber evidence="5">1.3.1.98</ecNumber>
    </recommendedName>
</protein>
<organism evidence="18">
    <name type="scientific">seawater metagenome</name>
    <dbReference type="NCBI Taxonomy" id="1561972"/>
    <lineage>
        <taxon>unclassified sequences</taxon>
        <taxon>metagenomes</taxon>
        <taxon>ecological metagenomes</taxon>
    </lineage>
</organism>
<comment type="subcellular location">
    <subcellularLocation>
        <location evidence="3">Cytoplasm</location>
    </subcellularLocation>
</comment>
<name>A0A5E8CLK4_9ZZZZ</name>
<evidence type="ECO:0000256" key="14">
    <source>
        <dbReference type="ARBA" id="ARBA00023306"/>
    </source>
</evidence>
<keyword evidence="6" id="KW-0963">Cytoplasm</keyword>
<evidence type="ECO:0000256" key="10">
    <source>
        <dbReference type="ARBA" id="ARBA00022857"/>
    </source>
</evidence>
<keyword evidence="12" id="KW-0573">Peptidoglycan synthesis</keyword>
<dbReference type="PROSITE" id="PS51387">
    <property type="entry name" value="FAD_PCMH"/>
    <property type="match status" value="1"/>
</dbReference>
<dbReference type="GO" id="GO:0005829">
    <property type="term" value="C:cytosol"/>
    <property type="evidence" value="ECO:0007669"/>
    <property type="project" value="TreeGrafter"/>
</dbReference>
<evidence type="ECO:0000256" key="5">
    <source>
        <dbReference type="ARBA" id="ARBA00012518"/>
    </source>
</evidence>
<evidence type="ECO:0000256" key="2">
    <source>
        <dbReference type="ARBA" id="ARBA00003921"/>
    </source>
</evidence>